<dbReference type="GO" id="GO:0030288">
    <property type="term" value="C:outer membrane-bounded periplasmic space"/>
    <property type="evidence" value="ECO:0007669"/>
    <property type="project" value="TreeGrafter"/>
</dbReference>
<dbReference type="PROSITE" id="PS50983">
    <property type="entry name" value="FE_B12_PBP"/>
    <property type="match status" value="1"/>
</dbReference>
<organism evidence="7 8">
    <name type="scientific">Bifidobacterium subtile</name>
    <dbReference type="NCBI Taxonomy" id="77635"/>
    <lineage>
        <taxon>Bacteria</taxon>
        <taxon>Bacillati</taxon>
        <taxon>Actinomycetota</taxon>
        <taxon>Actinomycetes</taxon>
        <taxon>Bifidobacteriales</taxon>
        <taxon>Bifidobacteriaceae</taxon>
        <taxon>Bifidobacterium</taxon>
    </lineage>
</organism>
<accession>A0A087DTS2</accession>
<dbReference type="InterPro" id="IPR051313">
    <property type="entry name" value="Bact_iron-sidero_bind"/>
</dbReference>
<dbReference type="OrthoDB" id="1846031at2"/>
<feature type="signal peptide" evidence="5">
    <location>
        <begin position="1"/>
        <end position="46"/>
    </location>
</feature>
<feature type="domain" description="Fe/B12 periplasmic-binding" evidence="6">
    <location>
        <begin position="95"/>
        <end position="376"/>
    </location>
</feature>
<comment type="similarity">
    <text evidence="2">Belongs to the bacterial solute-binding protein 8 family.</text>
</comment>
<evidence type="ECO:0000313" key="8">
    <source>
        <dbReference type="Proteomes" id="UP000029055"/>
    </source>
</evidence>
<dbReference type="Pfam" id="PF01497">
    <property type="entry name" value="Peripla_BP_2"/>
    <property type="match status" value="1"/>
</dbReference>
<dbReference type="PANTHER" id="PTHR30532:SF24">
    <property type="entry name" value="FERRIC ENTEROBACTIN-BINDING PERIPLASMIC PROTEIN FEPB"/>
    <property type="match status" value="1"/>
</dbReference>
<dbReference type="Proteomes" id="UP000029055">
    <property type="component" value="Unassembled WGS sequence"/>
</dbReference>
<evidence type="ECO:0000256" key="2">
    <source>
        <dbReference type="ARBA" id="ARBA00008814"/>
    </source>
</evidence>
<evidence type="ECO:0000313" key="7">
    <source>
        <dbReference type="EMBL" id="KFI98922.1"/>
    </source>
</evidence>
<dbReference type="CDD" id="cd01146">
    <property type="entry name" value="FhuD"/>
    <property type="match status" value="1"/>
</dbReference>
<keyword evidence="8" id="KW-1185">Reference proteome</keyword>
<evidence type="ECO:0000256" key="3">
    <source>
        <dbReference type="ARBA" id="ARBA00022448"/>
    </source>
</evidence>
<feature type="chain" id="PRO_5038390240" evidence="5">
    <location>
        <begin position="47"/>
        <end position="379"/>
    </location>
</feature>
<dbReference type="RefSeq" id="WP_161787747.1">
    <property type="nucleotide sequence ID" value="NZ_CP062939.1"/>
</dbReference>
<comment type="caution">
    <text evidence="7">The sequence shown here is derived from an EMBL/GenBank/DDBJ whole genome shotgun (WGS) entry which is preliminary data.</text>
</comment>
<dbReference type="GO" id="GO:1901678">
    <property type="term" value="P:iron coordination entity transport"/>
    <property type="evidence" value="ECO:0007669"/>
    <property type="project" value="UniProtKB-ARBA"/>
</dbReference>
<evidence type="ECO:0000256" key="1">
    <source>
        <dbReference type="ARBA" id="ARBA00004196"/>
    </source>
</evidence>
<name>A0A087DTS2_9BIFI</name>
<sequence>MTRNTMQSLVSATSHTSHAPLMAGARRRVLRFAAAAVAACSLVALASCSGASNDASGAGDSNASASANDSANSGAFPVSIKHAYGTTTIATQPKRVATVGWGSFDNLIALGVVPVSIQKNTYGKTVDGGFLPWTKDALDKMGVSQSDMPQLHDESDDIDVEAIAESKPDLIIGLQSGMTKEQYETLSKIAPTIAYQKVAWGDPWRSMITTTAKAIGKEAQGKKLIADLAHQLTSAAAQYPDLKGKTGAVMYFDASKLSNFSIYTTTDVRPQLLNDLGLATPDSIKKASAGTDSFYKDVSAEHADDYKDVDIIVTYGTPGLLAAMQKDPLLSKIPAVKRGSVVVIDSTTEMANALDPSALSIPATTKEYVRLLGEAAAKV</sequence>
<keyword evidence="4 5" id="KW-0732">Signal</keyword>
<dbReference type="Gene3D" id="3.40.50.1980">
    <property type="entry name" value="Nitrogenase molybdenum iron protein domain"/>
    <property type="match status" value="2"/>
</dbReference>
<comment type="subcellular location">
    <subcellularLocation>
        <location evidence="1">Cell envelope</location>
    </subcellularLocation>
</comment>
<dbReference type="AlphaFoldDB" id="A0A087DTS2"/>
<evidence type="ECO:0000256" key="4">
    <source>
        <dbReference type="ARBA" id="ARBA00022729"/>
    </source>
</evidence>
<dbReference type="eggNOG" id="COG0614">
    <property type="taxonomic scope" value="Bacteria"/>
</dbReference>
<evidence type="ECO:0000256" key="5">
    <source>
        <dbReference type="SAM" id="SignalP"/>
    </source>
</evidence>
<proteinExistence type="inferred from homology"/>
<dbReference type="EMBL" id="JGZR01000016">
    <property type="protein sequence ID" value="KFI98922.1"/>
    <property type="molecule type" value="Genomic_DNA"/>
</dbReference>
<dbReference type="SUPFAM" id="SSF53807">
    <property type="entry name" value="Helical backbone' metal receptor"/>
    <property type="match status" value="1"/>
</dbReference>
<dbReference type="STRING" id="77635.BISU_2123"/>
<dbReference type="InterPro" id="IPR002491">
    <property type="entry name" value="ABC_transptr_periplasmic_BD"/>
</dbReference>
<keyword evidence="3" id="KW-0813">Transport</keyword>
<gene>
    <name evidence="7" type="ORF">BISU_2123</name>
</gene>
<protein>
    <submittedName>
        <fullName evidence="7">ABC transporter, extracellular substrate binding protein</fullName>
    </submittedName>
</protein>
<dbReference type="PANTHER" id="PTHR30532">
    <property type="entry name" value="IRON III DICITRATE-BINDING PERIPLASMIC PROTEIN"/>
    <property type="match status" value="1"/>
</dbReference>
<evidence type="ECO:0000259" key="6">
    <source>
        <dbReference type="PROSITE" id="PS50983"/>
    </source>
</evidence>
<reference evidence="7 8" key="1">
    <citation type="submission" date="2014-03" db="EMBL/GenBank/DDBJ databases">
        <title>Genomics of Bifidobacteria.</title>
        <authorList>
            <person name="Ventura M."/>
            <person name="Milani C."/>
            <person name="Lugli G.A."/>
        </authorList>
    </citation>
    <scope>NUCLEOTIDE SEQUENCE [LARGE SCALE GENOMIC DNA]</scope>
    <source>
        <strain evidence="7 8">LMG 11597</strain>
    </source>
</reference>